<organism evidence="2 3">
    <name type="scientific">Plantactinospora mayteni</name>
    <dbReference type="NCBI Taxonomy" id="566021"/>
    <lineage>
        <taxon>Bacteria</taxon>
        <taxon>Bacillati</taxon>
        <taxon>Actinomycetota</taxon>
        <taxon>Actinomycetes</taxon>
        <taxon>Micromonosporales</taxon>
        <taxon>Micromonosporaceae</taxon>
        <taxon>Plantactinospora</taxon>
    </lineage>
</organism>
<dbReference type="InterPro" id="IPR006311">
    <property type="entry name" value="TAT_signal"/>
</dbReference>
<feature type="signal peptide" evidence="1">
    <location>
        <begin position="1"/>
        <end position="31"/>
    </location>
</feature>
<evidence type="ECO:0000313" key="2">
    <source>
        <dbReference type="EMBL" id="GIG95771.1"/>
    </source>
</evidence>
<evidence type="ECO:0000256" key="1">
    <source>
        <dbReference type="SAM" id="SignalP"/>
    </source>
</evidence>
<dbReference type="EMBL" id="BONX01000012">
    <property type="protein sequence ID" value="GIG95771.1"/>
    <property type="molecule type" value="Genomic_DNA"/>
</dbReference>
<evidence type="ECO:0008006" key="4">
    <source>
        <dbReference type="Google" id="ProtNLM"/>
    </source>
</evidence>
<feature type="chain" id="PRO_5045748837" description="Secreted protein" evidence="1">
    <location>
        <begin position="32"/>
        <end position="92"/>
    </location>
</feature>
<keyword evidence="1" id="KW-0732">Signal</keyword>
<dbReference type="PROSITE" id="PS51318">
    <property type="entry name" value="TAT"/>
    <property type="match status" value="1"/>
</dbReference>
<protein>
    <recommendedName>
        <fullName evidence="4">Secreted protein</fullName>
    </recommendedName>
</protein>
<comment type="caution">
    <text evidence="2">The sequence shown here is derived from an EMBL/GenBank/DDBJ whole genome shotgun (WGS) entry which is preliminary data.</text>
</comment>
<sequence>MITRLRRIALTAALAGGLVLGGLAATSPASAATDARNTASVSPMMYVEYGPFSSSDACYIHRGLNDWRYKSDCTFQWDSRHPIGFYYGEYNR</sequence>
<reference evidence="2 3" key="1">
    <citation type="submission" date="2021-01" db="EMBL/GenBank/DDBJ databases">
        <title>Whole genome shotgun sequence of Plantactinospora mayteni NBRC 109088.</title>
        <authorList>
            <person name="Komaki H."/>
            <person name="Tamura T."/>
        </authorList>
    </citation>
    <scope>NUCLEOTIDE SEQUENCE [LARGE SCALE GENOMIC DNA]</scope>
    <source>
        <strain evidence="2 3">NBRC 109088</strain>
    </source>
</reference>
<gene>
    <name evidence="2" type="ORF">Pma05_23440</name>
</gene>
<evidence type="ECO:0000313" key="3">
    <source>
        <dbReference type="Proteomes" id="UP000621500"/>
    </source>
</evidence>
<name>A0ABQ4EM26_9ACTN</name>
<dbReference type="Proteomes" id="UP000621500">
    <property type="component" value="Unassembled WGS sequence"/>
</dbReference>
<proteinExistence type="predicted"/>
<accession>A0ABQ4EM26</accession>
<keyword evidence="3" id="KW-1185">Reference proteome</keyword>
<dbReference type="RefSeq" id="WP_203857345.1">
    <property type="nucleotide sequence ID" value="NZ_BAAAZQ010000008.1"/>
</dbReference>